<protein>
    <submittedName>
        <fullName evidence="1">Uncharacterized protein</fullName>
    </submittedName>
</protein>
<reference evidence="1" key="1">
    <citation type="submission" date="2025-08" db="UniProtKB">
        <authorList>
            <consortium name="Ensembl"/>
        </authorList>
    </citation>
    <scope>IDENTIFICATION</scope>
</reference>
<dbReference type="Proteomes" id="UP000694523">
    <property type="component" value="Unplaced"/>
</dbReference>
<name>A0A8C6V3C3_9GOBI</name>
<accession>A0A8C6V3C3</accession>
<evidence type="ECO:0000313" key="2">
    <source>
        <dbReference type="Proteomes" id="UP000694523"/>
    </source>
</evidence>
<reference evidence="1" key="2">
    <citation type="submission" date="2025-09" db="UniProtKB">
        <authorList>
            <consortium name="Ensembl"/>
        </authorList>
    </citation>
    <scope>IDENTIFICATION</scope>
</reference>
<sequence>MASIGSAERRAAACNVFALAVSELVLGQGFELCLDRSSQSGAGRHL</sequence>
<dbReference type="AlphaFoldDB" id="A0A8C6V3C3"/>
<evidence type="ECO:0000313" key="1">
    <source>
        <dbReference type="Ensembl" id="ENSNMLP00000043365.1"/>
    </source>
</evidence>
<dbReference type="Ensembl" id="ENSNMLT00000048142.1">
    <property type="protein sequence ID" value="ENSNMLP00000043365.1"/>
    <property type="gene ID" value="ENSNMLG00000026316.1"/>
</dbReference>
<proteinExistence type="predicted"/>
<organism evidence="1 2">
    <name type="scientific">Neogobius melanostomus</name>
    <name type="common">round goby</name>
    <dbReference type="NCBI Taxonomy" id="47308"/>
    <lineage>
        <taxon>Eukaryota</taxon>
        <taxon>Metazoa</taxon>
        <taxon>Chordata</taxon>
        <taxon>Craniata</taxon>
        <taxon>Vertebrata</taxon>
        <taxon>Euteleostomi</taxon>
        <taxon>Actinopterygii</taxon>
        <taxon>Neopterygii</taxon>
        <taxon>Teleostei</taxon>
        <taxon>Neoteleostei</taxon>
        <taxon>Acanthomorphata</taxon>
        <taxon>Gobiaria</taxon>
        <taxon>Gobiiformes</taxon>
        <taxon>Gobioidei</taxon>
        <taxon>Gobiidae</taxon>
        <taxon>Benthophilinae</taxon>
        <taxon>Neogobiini</taxon>
        <taxon>Neogobius</taxon>
    </lineage>
</organism>
<keyword evidence="2" id="KW-1185">Reference proteome</keyword>